<sequence>MDKVTSVIAAFNAGKQPSQHQINAWVDYLLESDLIQVEQSASGGELSENGAKLTKDARQIVELYKNYGASKNSTHFSPRNILIRRRIDVNGAAGDNQLQEALWRLTQADISAASLDVDVPLDKREASRDYSALTASIRTSLEILWSNATTEGSGVFADFASFLRLALADAAQAMGESAEKAAESLRGVDSEVQSGERTTLGTKRKSAKEEEEGADARAKFEKGMDRVKATGSSAIGAGQHAKGKADDLAERSSNRLKDMGKRIAKHAHEDQQYRKSLDTIFTLTEKWLNLAGDAAAAASQETSLESFIDDPTPEKHLINALRSIRSLTENVAGGKSLDDLFAALRACVLDIRKDEDLQHWGRDFLAYVKKNLEDVGFEDSQKQRKDLQERWAKLTDPESDMGKTWKEDVAVLRNELRTFEDQVNKDEQLKKIRKAHIKFADDLQETFFAASGGMQLSLSQASWVWQDVFNVYLPRMLAMIKNVPIPRTEYKDPQAEFVLEDLDISSFSLLPGHVFIRNITDIDITAPEHKATTTAVGSLTHVNVKALQLSLREVSFYYQDKTASLGPAEFTGLAEVTLPPQGIDVDIKLRMIPNTPEGLKLREKQGGFHRIERVEVKLSDDVEFTVKQSNHPVLLTVFRPIFNARLRETLQIVLREQIQATLEWADGLAWDIGRRAEVFSDAGLGSGASLAAAFWSELGRMRKQEGGLFGGWTATGTGVTKDVGESGGRAKFAMGAEPQVISGEKRGPKGTLSKSLGETVDVDVSMESAAKDVKTGVAEGAKRGMQKVKTFKSLVEQKKLQEESRTGWSSPAFDIGH</sequence>
<evidence type="ECO:0000313" key="4">
    <source>
        <dbReference type="EMBL" id="THH12817.1"/>
    </source>
</evidence>
<evidence type="ECO:0000256" key="1">
    <source>
        <dbReference type="SAM" id="MobiDB-lite"/>
    </source>
</evidence>
<dbReference type="PANTHER" id="PTHR31138">
    <property type="entry name" value="CHROMOSOME 19, WHOLE GENOME SHOTGUN SEQUENCE"/>
    <property type="match status" value="1"/>
</dbReference>
<reference evidence="4 5" key="1">
    <citation type="submission" date="2019-02" db="EMBL/GenBank/DDBJ databases">
        <title>Genome sequencing of the rare red list fungi Bondarzewia mesenterica.</title>
        <authorList>
            <person name="Buettner E."/>
            <person name="Kellner H."/>
        </authorList>
    </citation>
    <scope>NUCLEOTIDE SEQUENCE [LARGE SCALE GENOMIC DNA]</scope>
    <source>
        <strain evidence="4 5">DSM 108281</strain>
    </source>
</reference>
<feature type="domain" description="HAM1-like N-terminal" evidence="3">
    <location>
        <begin position="6"/>
        <end position="244"/>
    </location>
</feature>
<feature type="region of interest" description="Disordered" evidence="1">
    <location>
        <begin position="182"/>
        <end position="216"/>
    </location>
</feature>
<feature type="domain" description="HAM1-like N-terminal" evidence="3">
    <location>
        <begin position="267"/>
        <end position="591"/>
    </location>
</feature>
<organism evidence="4 5">
    <name type="scientific">Bondarzewia mesenterica</name>
    <dbReference type="NCBI Taxonomy" id="1095465"/>
    <lineage>
        <taxon>Eukaryota</taxon>
        <taxon>Fungi</taxon>
        <taxon>Dikarya</taxon>
        <taxon>Basidiomycota</taxon>
        <taxon>Agaricomycotina</taxon>
        <taxon>Agaricomycetes</taxon>
        <taxon>Russulales</taxon>
        <taxon>Bondarzewiaceae</taxon>
        <taxon>Bondarzewia</taxon>
    </lineage>
</organism>
<comment type="caution">
    <text evidence="4">The sequence shown here is derived from an EMBL/GenBank/DDBJ whole genome shotgun (WGS) entry which is preliminary data.</text>
</comment>
<evidence type="ECO:0000259" key="3">
    <source>
        <dbReference type="Pfam" id="PF19343"/>
    </source>
</evidence>
<dbReference type="EMBL" id="SGPL01000414">
    <property type="protein sequence ID" value="THH12817.1"/>
    <property type="molecule type" value="Genomic_DNA"/>
</dbReference>
<dbReference type="Pfam" id="PF19343">
    <property type="entry name" value="HAM1_N"/>
    <property type="match status" value="2"/>
</dbReference>
<dbReference type="InterPro" id="IPR045967">
    <property type="entry name" value="HAM1-like_N"/>
</dbReference>
<dbReference type="OrthoDB" id="19394at2759"/>
<feature type="compositionally biased region" description="Polar residues" evidence="1">
    <location>
        <begin position="191"/>
        <end position="201"/>
    </location>
</feature>
<proteinExistence type="predicted"/>
<accession>A0A4S4LLL2</accession>
<evidence type="ECO:0000313" key="5">
    <source>
        <dbReference type="Proteomes" id="UP000310158"/>
    </source>
</evidence>
<protein>
    <submittedName>
        <fullName evidence="4">Uncharacterized protein</fullName>
    </submittedName>
</protein>
<feature type="domain" description="HAM1-like C-terminal" evidence="2">
    <location>
        <begin position="620"/>
        <end position="700"/>
    </location>
</feature>
<gene>
    <name evidence="4" type="ORF">EW146_g7349</name>
</gene>
<dbReference type="Proteomes" id="UP000310158">
    <property type="component" value="Unassembled WGS sequence"/>
</dbReference>
<dbReference type="PANTHER" id="PTHR31138:SF1">
    <property type="entry name" value="PDZ DOMAIN-CONTAINING PROTEIN"/>
    <property type="match status" value="1"/>
</dbReference>
<dbReference type="Pfam" id="PF14613">
    <property type="entry name" value="HAM1_C"/>
    <property type="match status" value="1"/>
</dbReference>
<dbReference type="AlphaFoldDB" id="A0A4S4LLL2"/>
<keyword evidence="5" id="KW-1185">Reference proteome</keyword>
<name>A0A4S4LLL2_9AGAM</name>
<evidence type="ECO:0000259" key="2">
    <source>
        <dbReference type="Pfam" id="PF14613"/>
    </source>
</evidence>
<dbReference type="InterPro" id="IPR027842">
    <property type="entry name" value="HAM1-like_C"/>
</dbReference>